<organism evidence="2 3">
    <name type="scientific">Candidatus Saccharicenans subterraneus</name>
    <dbReference type="NCBI Taxonomy" id="2508984"/>
    <lineage>
        <taxon>Bacteria</taxon>
        <taxon>Candidatus Aminicenantota</taxon>
        <taxon>Candidatus Aminicenantia</taxon>
        <taxon>Candidatus Aminicenantales</taxon>
        <taxon>Candidatus Saccharicenantaceae</taxon>
        <taxon>Candidatus Saccharicenans</taxon>
    </lineage>
</organism>
<evidence type="ECO:0000259" key="1">
    <source>
        <dbReference type="Pfam" id="PF04015"/>
    </source>
</evidence>
<comment type="caution">
    <text evidence="2">The sequence shown here is derived from an EMBL/GenBank/DDBJ whole genome shotgun (WGS) entry which is preliminary data.</text>
</comment>
<gene>
    <name evidence="2" type="ORF">OP8BY_1398</name>
</gene>
<dbReference type="Pfam" id="PF04015">
    <property type="entry name" value="DUF362"/>
    <property type="match status" value="1"/>
</dbReference>
<accession>A0A3E2BPW3</accession>
<dbReference type="Proteomes" id="UP000257323">
    <property type="component" value="Unassembled WGS sequence"/>
</dbReference>
<feature type="domain" description="DUF362" evidence="1">
    <location>
        <begin position="267"/>
        <end position="365"/>
    </location>
</feature>
<protein>
    <recommendedName>
        <fullName evidence="1">DUF362 domain-containing protein</fullName>
    </recommendedName>
</protein>
<evidence type="ECO:0000313" key="3">
    <source>
        <dbReference type="Proteomes" id="UP000257323"/>
    </source>
</evidence>
<name>A0A3E2BPW3_9BACT</name>
<dbReference type="EMBL" id="QUAH01000002">
    <property type="protein sequence ID" value="RFT16785.1"/>
    <property type="molecule type" value="Genomic_DNA"/>
</dbReference>
<proteinExistence type="predicted"/>
<reference evidence="2 3" key="1">
    <citation type="submission" date="2018-08" db="EMBL/GenBank/DDBJ databases">
        <title>Genome analysis of the thermophilic bacterium of the candidate phylum Aminicenantes from deep subsurface aquifer revealed its physiology and ecological role.</title>
        <authorList>
            <person name="Kadnikov V.V."/>
            <person name="Mardanov A.V."/>
            <person name="Beletsky A.V."/>
            <person name="Karnachuk O.V."/>
            <person name="Ravin N.V."/>
        </authorList>
    </citation>
    <scope>NUCLEOTIDE SEQUENCE [LARGE SCALE GENOMIC DNA]</scope>
    <source>
        <strain evidence="2">BY38</strain>
    </source>
</reference>
<sequence length="423" mass="47571">MGKRGYRSMYPPFRFDRREFFKMSGTAGLGLLMSRTLLSAEQEQAAQTGQVAVPARPATNIDEALNVPRTRYSLPGLFPGRVVEVHDPRAMDAETGKASAELVKAMFEGGIINLTGQNLKKSFDLFFTRDDVVGIKVNPVGAGLISTRLEVVDAIINWLEKNGMKRENIIIWDRFDYMLKDAGFTPERFPGVGIEGLQTMDEAAAEGKSQDNSTWLRPDGTHVSAPNFDQEVYYWADVEGPKDLAYLNQHVFNGKYSYFGKLLTKKLTKIINVPVFKNTGNAISMATKNIGYGAVCNTNRLHKPLFLDVCVEVLAFPVIRDKMVLNITDGLRAQYEGGPGPEAKFTYLYNRLFFATDPFALDMVCHRLLVEKRKSMGIQVNEHPRFTEYLRYAQKLGLGVVDERIKHVQVQRSITGLKNRPKK</sequence>
<dbReference type="AlphaFoldDB" id="A0A3E2BPW3"/>
<evidence type="ECO:0000313" key="2">
    <source>
        <dbReference type="EMBL" id="RFT16785.1"/>
    </source>
</evidence>
<dbReference type="InterPro" id="IPR007160">
    <property type="entry name" value="DUF362"/>
</dbReference>